<dbReference type="GO" id="GO:0004801">
    <property type="term" value="F:transaldolase activity"/>
    <property type="evidence" value="ECO:0007669"/>
    <property type="project" value="UniProtKB-EC"/>
</dbReference>
<dbReference type="EC" id="2.2.1.2" evidence="2"/>
<dbReference type="GO" id="GO:0009052">
    <property type="term" value="P:pentose-phosphate shunt, non-oxidative branch"/>
    <property type="evidence" value="ECO:0007669"/>
    <property type="project" value="TreeGrafter"/>
</dbReference>
<dbReference type="PANTHER" id="PTHR10683:SF34">
    <property type="entry name" value="TRANSALDOLASE"/>
    <property type="match status" value="1"/>
</dbReference>
<organism evidence="3 4">
    <name type="scientific">Colletotrichum liriopes</name>
    <dbReference type="NCBI Taxonomy" id="708192"/>
    <lineage>
        <taxon>Eukaryota</taxon>
        <taxon>Fungi</taxon>
        <taxon>Dikarya</taxon>
        <taxon>Ascomycota</taxon>
        <taxon>Pezizomycotina</taxon>
        <taxon>Sordariomycetes</taxon>
        <taxon>Hypocreomycetidae</taxon>
        <taxon>Glomerellales</taxon>
        <taxon>Glomerellaceae</taxon>
        <taxon>Colletotrichum</taxon>
        <taxon>Colletotrichum spaethianum species complex</taxon>
    </lineage>
</organism>
<comment type="caution">
    <text evidence="3">The sequence shown here is derived from an EMBL/GenBank/DDBJ whole genome shotgun (WGS) entry which is preliminary data.</text>
</comment>
<dbReference type="EMBL" id="BPPX01000014">
    <property type="protein sequence ID" value="GJC84493.1"/>
    <property type="molecule type" value="Genomic_DNA"/>
</dbReference>
<comment type="function">
    <text evidence="2">Catalyzes the rate-limiting step of the non-oxidative phase in the pentose phosphate pathway. Catalyzes the reversible conversion of sedheptulose-7-phosphate and D-glyceraldehyde 3-phosphate into erythrose-4-phosphate and beta-D-fructose 6-phosphate.</text>
</comment>
<keyword evidence="2" id="KW-0808">Transferase</keyword>
<evidence type="ECO:0000256" key="1">
    <source>
        <dbReference type="ARBA" id="ARBA00023270"/>
    </source>
</evidence>
<dbReference type="AlphaFoldDB" id="A0AA37LUI5"/>
<comment type="pathway">
    <text evidence="2">Carbohydrate degradation; pentose phosphate pathway; D-glyceraldehyde 3-phosphate and beta-D-fructose 6-phosphate from D-ribose 5-phosphate and D-xylulose 5-phosphate (non-oxidative stage): step 2/3.</text>
</comment>
<dbReference type="Proteomes" id="UP001055172">
    <property type="component" value="Unassembled WGS sequence"/>
</dbReference>
<dbReference type="SUPFAM" id="SSF51569">
    <property type="entry name" value="Aldolase"/>
    <property type="match status" value="1"/>
</dbReference>
<evidence type="ECO:0000313" key="4">
    <source>
        <dbReference type="Proteomes" id="UP001055172"/>
    </source>
</evidence>
<accession>A0AA37LUI5</accession>
<dbReference type="PROSITE" id="PS00958">
    <property type="entry name" value="TRANSALDOLASE_2"/>
    <property type="match status" value="1"/>
</dbReference>
<keyword evidence="4" id="KW-1185">Reference proteome</keyword>
<reference evidence="3 4" key="1">
    <citation type="submission" date="2021-07" db="EMBL/GenBank/DDBJ databases">
        <title>Genome data of Colletotrichum spaethianum.</title>
        <authorList>
            <person name="Utami Y.D."/>
            <person name="Hiruma K."/>
        </authorList>
    </citation>
    <scope>NUCLEOTIDE SEQUENCE [LARGE SCALE GENOMIC DNA]</scope>
    <source>
        <strain evidence="3 4">MAFF 242679</strain>
    </source>
</reference>
<dbReference type="PANTHER" id="PTHR10683">
    <property type="entry name" value="TRANSALDOLASE"/>
    <property type="match status" value="1"/>
</dbReference>
<sequence>MGSSVADTHNSNLDRSSVAFHPRQAFLWLLISFLLALDRFASSEAALYPATFRARGYLQSTHDDFASRLSVGHTEVQLGPFKDHTSNQAIAYNELTKTTPDGKLYHEQLIRDSVKDAHGWAHAAWPDVDPILLAVDIMVIKNRKTGRAVMVRLSLQFIPYLTGYFHIQTNTKWSYSAEKTCKNAERIVETFKKLEPNFDTGRICIKIPASWEGIAACRVLEKKGIHTLATTMFCMEQAALAADAGCTYIAPYVNELKVHFVTGYVDEHKAFDFCRQAQLYYAETNAKTQVLAASLTSVAEVMQLAGIQHVTVSPPLLRGLAAQPASTWTEQVGKYFAAGPDEPWTKDFQAALRNESEWRIAFTRSGNGKYEEKLIQAINIFSDKQDALEELARRFLQVE</sequence>
<evidence type="ECO:0000256" key="2">
    <source>
        <dbReference type="RuleBase" id="RU000501"/>
    </source>
</evidence>
<comment type="catalytic activity">
    <reaction evidence="2">
        <text>D-sedoheptulose 7-phosphate + D-glyceraldehyde 3-phosphate = D-erythrose 4-phosphate + beta-D-fructose 6-phosphate</text>
        <dbReference type="Rhea" id="RHEA:17053"/>
        <dbReference type="ChEBI" id="CHEBI:16897"/>
        <dbReference type="ChEBI" id="CHEBI:57483"/>
        <dbReference type="ChEBI" id="CHEBI:57634"/>
        <dbReference type="ChEBI" id="CHEBI:59776"/>
        <dbReference type="EC" id="2.2.1.2"/>
    </reaction>
</comment>
<keyword evidence="1" id="KW-0704">Schiff base</keyword>
<evidence type="ECO:0000313" key="3">
    <source>
        <dbReference type="EMBL" id="GJC84493.1"/>
    </source>
</evidence>
<keyword evidence="2" id="KW-0570">Pentose shunt</keyword>
<dbReference type="GO" id="GO:0005975">
    <property type="term" value="P:carbohydrate metabolic process"/>
    <property type="evidence" value="ECO:0007669"/>
    <property type="project" value="InterPro"/>
</dbReference>
<dbReference type="InterPro" id="IPR018225">
    <property type="entry name" value="Transaldolase_AS"/>
</dbReference>
<dbReference type="Pfam" id="PF00923">
    <property type="entry name" value="TAL_FSA"/>
    <property type="match status" value="1"/>
</dbReference>
<dbReference type="Gene3D" id="3.20.20.70">
    <property type="entry name" value="Aldolase class I"/>
    <property type="match status" value="1"/>
</dbReference>
<name>A0AA37LUI5_9PEZI</name>
<gene>
    <name evidence="3" type="ORF">ColLi_07331</name>
</gene>
<proteinExistence type="predicted"/>
<dbReference type="InterPro" id="IPR013785">
    <property type="entry name" value="Aldolase_TIM"/>
</dbReference>
<protein>
    <recommendedName>
        <fullName evidence="2">Transaldolase</fullName>
        <ecNumber evidence="2">2.2.1.2</ecNumber>
    </recommendedName>
</protein>
<dbReference type="InterPro" id="IPR001585">
    <property type="entry name" value="TAL/FSA"/>
</dbReference>